<organism evidence="1 2">
    <name type="scientific">Pleurodeles waltl</name>
    <name type="common">Iberian ribbed newt</name>
    <dbReference type="NCBI Taxonomy" id="8319"/>
    <lineage>
        <taxon>Eukaryota</taxon>
        <taxon>Metazoa</taxon>
        <taxon>Chordata</taxon>
        <taxon>Craniata</taxon>
        <taxon>Vertebrata</taxon>
        <taxon>Euteleostomi</taxon>
        <taxon>Amphibia</taxon>
        <taxon>Batrachia</taxon>
        <taxon>Caudata</taxon>
        <taxon>Salamandroidea</taxon>
        <taxon>Salamandridae</taxon>
        <taxon>Pleurodelinae</taxon>
        <taxon>Pleurodeles</taxon>
    </lineage>
</organism>
<keyword evidence="2" id="KW-1185">Reference proteome</keyword>
<dbReference type="AlphaFoldDB" id="A0AAV7LJQ9"/>
<protein>
    <submittedName>
        <fullName evidence="1">Uncharacterized protein</fullName>
    </submittedName>
</protein>
<comment type="caution">
    <text evidence="1">The sequence shown here is derived from an EMBL/GenBank/DDBJ whole genome shotgun (WGS) entry which is preliminary data.</text>
</comment>
<accession>A0AAV7LJQ9</accession>
<name>A0AAV7LJQ9_PLEWA</name>
<gene>
    <name evidence="1" type="ORF">NDU88_003889</name>
</gene>
<evidence type="ECO:0000313" key="2">
    <source>
        <dbReference type="Proteomes" id="UP001066276"/>
    </source>
</evidence>
<reference evidence="1" key="1">
    <citation type="journal article" date="2022" name="bioRxiv">
        <title>Sequencing and chromosome-scale assembly of the giantPleurodeles waltlgenome.</title>
        <authorList>
            <person name="Brown T."/>
            <person name="Elewa A."/>
            <person name="Iarovenko S."/>
            <person name="Subramanian E."/>
            <person name="Araus A.J."/>
            <person name="Petzold A."/>
            <person name="Susuki M."/>
            <person name="Suzuki K.-i.T."/>
            <person name="Hayashi T."/>
            <person name="Toyoda A."/>
            <person name="Oliveira C."/>
            <person name="Osipova E."/>
            <person name="Leigh N.D."/>
            <person name="Simon A."/>
            <person name="Yun M.H."/>
        </authorList>
    </citation>
    <scope>NUCLEOTIDE SEQUENCE</scope>
    <source>
        <strain evidence="1">20211129_DDA</strain>
        <tissue evidence="1">Liver</tissue>
    </source>
</reference>
<evidence type="ECO:0000313" key="1">
    <source>
        <dbReference type="EMBL" id="KAJ1090760.1"/>
    </source>
</evidence>
<dbReference type="EMBL" id="JANPWB010000015">
    <property type="protein sequence ID" value="KAJ1090760.1"/>
    <property type="molecule type" value="Genomic_DNA"/>
</dbReference>
<proteinExistence type="predicted"/>
<dbReference type="Proteomes" id="UP001066276">
    <property type="component" value="Chromosome 11"/>
</dbReference>
<sequence>MVCFFRSFFTVNLFLKEMGHELLSGCDEDRRDRNVLLNKNLIRNPGLRVRSFDVNRIVTALLGFILACRISELLSGCDEDRRDRNVLLNKNLLRNPGPRVRSFDVNRIVTALLGFILACLRLPANTH</sequence>